<comment type="subcellular location">
    <subcellularLocation>
        <location evidence="1">Membrane</location>
    </subcellularLocation>
</comment>
<sequence>MCASCSSTKFVPDGKYLLTDVKIESDDNSINTSQMEPYVSQQANTKWFSLFEIPLGTYNLSGRDTTKWINKILRRLGEKPVLFDTLKADMSLKNLRTAMQNMGYLQADAKLTTTVKDKKIKAIYTLYPGKPYFIGNIEYDILDRDIADILDMDNEANRGLKSGMLFSIDNLENERKKITKILSDSGYYKFNKDYIIYEADSTKGNDSIDVKLKLMKYRADSKSPEKNHNRYYINKVTFTGADGGNIKLRRSVLDDNLAIREGTPFSEHDLQKTYSNFARLQAVKYTNIQFEELPDTSLLNCNIQLSTNKPNTISFQPEGTNTAGNLGAAASLTYENRNLFRGSELLSIQLRAAFEAITGLEGYKAEDYEEYNIEGKLMFPRFIAPFLSDNFRKNSNAHSELSVSYNLQNRPEFHRRVFTSAWTYHWNAPKHNTTYRFDLIDLNYVYMPWISEKFKEDYLDDDSNRNAILRYNYEDLFIMKMGFGMTYNNGVHAIKANIETAGNLLGAISGISDFKKNGDGQYTLFNIAFAQYVKADFDYTRLFTFDWRNSLALHFDFGIAYPYGNSKILPFEKRYFSGGANSVRGWNVRELGPGKFKGTDGRIDFINQTGDMKLDFNIEYRTALFWKFNGAFFIDAGNIWTLRSYAEQPGGQFKFDEFYKQIAVSYGLGIRLNLDYFIMRLDMGVKAINPAYTTKKEHYPIIDPNFRRDVSFHFAVGLPF</sequence>
<evidence type="ECO:0000313" key="7">
    <source>
        <dbReference type="EMBL" id="MDN0022823.1"/>
    </source>
</evidence>
<dbReference type="Gene3D" id="3.10.20.310">
    <property type="entry name" value="membrane protein fhac"/>
    <property type="match status" value="1"/>
</dbReference>
<evidence type="ECO:0000256" key="3">
    <source>
        <dbReference type="ARBA" id="ARBA00022729"/>
    </source>
</evidence>
<dbReference type="Gene3D" id="2.40.160.50">
    <property type="entry name" value="membrane protein fhac: a member of the omp85/tpsb transporter family"/>
    <property type="match status" value="1"/>
</dbReference>
<evidence type="ECO:0000256" key="5">
    <source>
        <dbReference type="ARBA" id="ARBA00023237"/>
    </source>
</evidence>
<name>A0AAW7JUU8_9BACT</name>
<dbReference type="EMBL" id="JAUEIE010000006">
    <property type="protein sequence ID" value="MDN0022823.1"/>
    <property type="molecule type" value="Genomic_DNA"/>
</dbReference>
<evidence type="ECO:0000256" key="4">
    <source>
        <dbReference type="ARBA" id="ARBA00023136"/>
    </source>
</evidence>
<proteinExistence type="predicted"/>
<reference evidence="8" key="1">
    <citation type="submission" date="2023-06" db="EMBL/GenBank/DDBJ databases">
        <authorList>
            <person name="Zeman M."/>
            <person name="Kubasova T."/>
            <person name="Jahodarova E."/>
            <person name="Nykrynova M."/>
            <person name="Rychlik I."/>
        </authorList>
    </citation>
    <scope>NUCLEOTIDE SEQUENCE</scope>
    <source>
        <strain evidence="8">ET15</strain>
        <strain evidence="7">ET37</strain>
    </source>
</reference>
<evidence type="ECO:0000256" key="2">
    <source>
        <dbReference type="ARBA" id="ARBA00022692"/>
    </source>
</evidence>
<organism evidence="8 10">
    <name type="scientific">Leyella lascolaii</name>
    <dbReference type="NCBI Taxonomy" id="1776379"/>
    <lineage>
        <taxon>Bacteria</taxon>
        <taxon>Pseudomonadati</taxon>
        <taxon>Bacteroidota</taxon>
        <taxon>Bacteroidia</taxon>
        <taxon>Bacteroidales</taxon>
        <taxon>Prevotellaceae</taxon>
        <taxon>Leyella</taxon>
    </lineage>
</organism>
<dbReference type="Proteomes" id="UP001167831">
    <property type="component" value="Unassembled WGS sequence"/>
</dbReference>
<keyword evidence="2" id="KW-0812">Transmembrane</keyword>
<comment type="caution">
    <text evidence="8">The sequence shown here is derived from an EMBL/GenBank/DDBJ whole genome shotgun (WGS) entry which is preliminary data.</text>
</comment>
<dbReference type="PANTHER" id="PTHR12815:SF47">
    <property type="entry name" value="TRANSLOCATION AND ASSEMBLY MODULE SUBUNIT TAMA"/>
    <property type="match status" value="1"/>
</dbReference>
<dbReference type="PANTHER" id="PTHR12815">
    <property type="entry name" value="SORTING AND ASSEMBLY MACHINERY SAMM50 PROTEIN FAMILY MEMBER"/>
    <property type="match status" value="1"/>
</dbReference>
<evidence type="ECO:0000313" key="10">
    <source>
        <dbReference type="Proteomes" id="UP001168478"/>
    </source>
</evidence>
<protein>
    <submittedName>
        <fullName evidence="8">BamA/TamA family outer membrane protein</fullName>
    </submittedName>
</protein>
<evidence type="ECO:0000313" key="8">
    <source>
        <dbReference type="EMBL" id="MDN0025576.1"/>
    </source>
</evidence>
<dbReference type="AlphaFoldDB" id="A0AAW7JUU8"/>
<keyword evidence="9" id="KW-1185">Reference proteome</keyword>
<dbReference type="Pfam" id="PF01103">
    <property type="entry name" value="Omp85"/>
    <property type="match status" value="1"/>
</dbReference>
<dbReference type="InterPro" id="IPR039910">
    <property type="entry name" value="D15-like"/>
</dbReference>
<keyword evidence="5" id="KW-0998">Cell outer membrane</keyword>
<evidence type="ECO:0000259" key="6">
    <source>
        <dbReference type="Pfam" id="PF01103"/>
    </source>
</evidence>
<dbReference type="GO" id="GO:0019867">
    <property type="term" value="C:outer membrane"/>
    <property type="evidence" value="ECO:0007669"/>
    <property type="project" value="InterPro"/>
</dbReference>
<dbReference type="RefSeq" id="WP_289825449.1">
    <property type="nucleotide sequence ID" value="NZ_JAUEIE010000006.1"/>
</dbReference>
<dbReference type="InterPro" id="IPR000184">
    <property type="entry name" value="Bac_surfAg_D15"/>
</dbReference>
<evidence type="ECO:0000256" key="1">
    <source>
        <dbReference type="ARBA" id="ARBA00004370"/>
    </source>
</evidence>
<keyword evidence="3" id="KW-0732">Signal</keyword>
<gene>
    <name evidence="7" type="ORF">QVN81_07305</name>
    <name evidence="8" type="ORF">QVN84_08610</name>
</gene>
<reference evidence="8" key="2">
    <citation type="submission" date="2023-08" db="EMBL/GenBank/DDBJ databases">
        <title>Identification and characterization of horizontal gene transfer across gut microbiota members of farm animals based on homology search.</title>
        <authorList>
            <person name="Schwarzerova J."/>
            <person name="Nykrynova M."/>
            <person name="Jureckova K."/>
            <person name="Cejkova D."/>
            <person name="Rychlik I."/>
        </authorList>
    </citation>
    <scope>NUCLEOTIDE SEQUENCE</scope>
    <source>
        <strain evidence="8">ET15</strain>
        <strain evidence="7">ET37</strain>
    </source>
</reference>
<dbReference type="Proteomes" id="UP001168478">
    <property type="component" value="Unassembled WGS sequence"/>
</dbReference>
<feature type="domain" description="Bacterial surface antigen (D15)" evidence="6">
    <location>
        <begin position="530"/>
        <end position="718"/>
    </location>
</feature>
<dbReference type="EMBL" id="JAUEIF010000007">
    <property type="protein sequence ID" value="MDN0025576.1"/>
    <property type="molecule type" value="Genomic_DNA"/>
</dbReference>
<keyword evidence="4" id="KW-0472">Membrane</keyword>
<accession>A0AAW7JUU8</accession>
<evidence type="ECO:0000313" key="9">
    <source>
        <dbReference type="Proteomes" id="UP001167831"/>
    </source>
</evidence>